<dbReference type="PANTHER" id="PTHR43096">
    <property type="entry name" value="DNAJ HOMOLOG 1, MITOCHONDRIAL-RELATED"/>
    <property type="match status" value="1"/>
</dbReference>
<dbReference type="PANTHER" id="PTHR43096:SF54">
    <property type="entry name" value="CHAPERONE PROTEIN DNAJ 1"/>
    <property type="match status" value="1"/>
</dbReference>
<dbReference type="Pfam" id="PF01556">
    <property type="entry name" value="DnaJ_C"/>
    <property type="match status" value="1"/>
</dbReference>
<dbReference type="InterPro" id="IPR002939">
    <property type="entry name" value="DnaJ_C"/>
</dbReference>
<dbReference type="RefSeq" id="WP_100365690.1">
    <property type="nucleotide sequence ID" value="NZ_PGFF01000001.1"/>
</dbReference>
<keyword evidence="10" id="KW-1185">Reference proteome</keyword>
<keyword evidence="4" id="KW-0863">Zinc-finger</keyword>
<keyword evidence="5" id="KW-0862">Zinc</keyword>
<dbReference type="Proteomes" id="UP000228758">
    <property type="component" value="Unassembled WGS sequence"/>
</dbReference>
<evidence type="ECO:0000313" key="10">
    <source>
        <dbReference type="Proteomes" id="UP000228758"/>
    </source>
</evidence>
<evidence type="ECO:0000259" key="8">
    <source>
        <dbReference type="PROSITE" id="PS50076"/>
    </source>
</evidence>
<sequence length="326" mass="34658">MASQDWFDKDFYAVLGVSKDVSDAELKKTYRKLARQYHPDSNPGDAAAEARFKNISEAYSVLSDKELRQEYDQIRAMGSGARFTAGGQGAGGFDDVFGGMFGQPRGGTRYQQSDFDDLLGGMFGNGGFGRTSGGFRGFGGPTKGRDVAATTTVDFLTAIRGDTVTLQVGAKPLRVRIPAGVSDGQKIRLKGKGEPSPDGGEAGDLVLTVTVRPHPVFERDGLNLRVDVPVTFVEATLGATIEVPTLEGDVVRLRVTPGTPSGRVLRVKGRGITTAKGTGDLLATVQVAVPNHLTGDARRLLEEFAAAMPDENPRTDLLDTARSAAH</sequence>
<evidence type="ECO:0000256" key="1">
    <source>
        <dbReference type="ARBA" id="ARBA00022705"/>
    </source>
</evidence>
<dbReference type="PROSITE" id="PS50076">
    <property type="entry name" value="DNAJ_2"/>
    <property type="match status" value="1"/>
</dbReference>
<dbReference type="Gene3D" id="1.10.287.110">
    <property type="entry name" value="DnaJ domain"/>
    <property type="match status" value="1"/>
</dbReference>
<dbReference type="PROSITE" id="PS00636">
    <property type="entry name" value="DNAJ_1"/>
    <property type="match status" value="1"/>
</dbReference>
<dbReference type="Pfam" id="PF00226">
    <property type="entry name" value="DnaJ"/>
    <property type="match status" value="1"/>
</dbReference>
<keyword evidence="6" id="KW-0346">Stress response</keyword>
<dbReference type="GO" id="GO:0005737">
    <property type="term" value="C:cytoplasm"/>
    <property type="evidence" value="ECO:0007669"/>
    <property type="project" value="TreeGrafter"/>
</dbReference>
<evidence type="ECO:0000313" key="9">
    <source>
        <dbReference type="EMBL" id="PJJ73627.1"/>
    </source>
</evidence>
<dbReference type="SMART" id="SM00271">
    <property type="entry name" value="DnaJ"/>
    <property type="match status" value="1"/>
</dbReference>
<evidence type="ECO:0000256" key="5">
    <source>
        <dbReference type="ARBA" id="ARBA00022833"/>
    </source>
</evidence>
<dbReference type="CDD" id="cd10747">
    <property type="entry name" value="DnaJ_C"/>
    <property type="match status" value="1"/>
</dbReference>
<dbReference type="InterPro" id="IPR018253">
    <property type="entry name" value="DnaJ_domain_CS"/>
</dbReference>
<dbReference type="CDD" id="cd06257">
    <property type="entry name" value="DnaJ"/>
    <property type="match status" value="1"/>
</dbReference>
<dbReference type="GO" id="GO:0008270">
    <property type="term" value="F:zinc ion binding"/>
    <property type="evidence" value="ECO:0007669"/>
    <property type="project" value="UniProtKB-KW"/>
</dbReference>
<dbReference type="FunFam" id="2.60.260.20:FF:000005">
    <property type="entry name" value="Chaperone protein dnaJ 1, mitochondrial"/>
    <property type="match status" value="1"/>
</dbReference>
<accession>A0A2M9CNZ6</accession>
<comment type="caution">
    <text evidence="9">The sequence shown here is derived from an EMBL/GenBank/DDBJ whole genome shotgun (WGS) entry which is preliminary data.</text>
</comment>
<keyword evidence="3" id="KW-0677">Repeat</keyword>
<evidence type="ECO:0000256" key="7">
    <source>
        <dbReference type="ARBA" id="ARBA00023186"/>
    </source>
</evidence>
<reference evidence="9 10" key="1">
    <citation type="submission" date="2017-11" db="EMBL/GenBank/DDBJ databases">
        <title>Genomic Encyclopedia of Archaeal and Bacterial Type Strains, Phase II (KMG-II): From Individual Species to Whole Genera.</title>
        <authorList>
            <person name="Goeker M."/>
        </authorList>
    </citation>
    <scope>NUCLEOTIDE SEQUENCE [LARGE SCALE GENOMIC DNA]</scope>
    <source>
        <strain evidence="9 10">DSM 27393</strain>
    </source>
</reference>
<dbReference type="OrthoDB" id="9779889at2"/>
<keyword evidence="1" id="KW-0235">DNA replication</keyword>
<name>A0A2M9CNZ6_9MICO</name>
<dbReference type="SUPFAM" id="SSF46565">
    <property type="entry name" value="Chaperone J-domain"/>
    <property type="match status" value="1"/>
</dbReference>
<dbReference type="InterPro" id="IPR036869">
    <property type="entry name" value="J_dom_sf"/>
</dbReference>
<gene>
    <name evidence="9" type="ORF">CLV46_3221</name>
</gene>
<dbReference type="GO" id="GO:0006260">
    <property type="term" value="P:DNA replication"/>
    <property type="evidence" value="ECO:0007669"/>
    <property type="project" value="UniProtKB-KW"/>
</dbReference>
<evidence type="ECO:0000256" key="2">
    <source>
        <dbReference type="ARBA" id="ARBA00022723"/>
    </source>
</evidence>
<evidence type="ECO:0000256" key="6">
    <source>
        <dbReference type="ARBA" id="ARBA00023016"/>
    </source>
</evidence>
<evidence type="ECO:0000256" key="4">
    <source>
        <dbReference type="ARBA" id="ARBA00022771"/>
    </source>
</evidence>
<organism evidence="9 10">
    <name type="scientific">Diaminobutyricimonas aerilata</name>
    <dbReference type="NCBI Taxonomy" id="1162967"/>
    <lineage>
        <taxon>Bacteria</taxon>
        <taxon>Bacillati</taxon>
        <taxon>Actinomycetota</taxon>
        <taxon>Actinomycetes</taxon>
        <taxon>Micrococcales</taxon>
        <taxon>Microbacteriaceae</taxon>
        <taxon>Diaminobutyricimonas</taxon>
    </lineage>
</organism>
<dbReference type="PRINTS" id="PR00625">
    <property type="entry name" value="JDOMAIN"/>
</dbReference>
<evidence type="ECO:0000256" key="3">
    <source>
        <dbReference type="ARBA" id="ARBA00022737"/>
    </source>
</evidence>
<protein>
    <submittedName>
        <fullName evidence="9">Molecular chaperone DnaJ</fullName>
    </submittedName>
</protein>
<dbReference type="Gene3D" id="2.60.260.20">
    <property type="entry name" value="Urease metallochaperone UreE, N-terminal domain"/>
    <property type="match status" value="2"/>
</dbReference>
<dbReference type="GO" id="GO:0042026">
    <property type="term" value="P:protein refolding"/>
    <property type="evidence" value="ECO:0007669"/>
    <property type="project" value="TreeGrafter"/>
</dbReference>
<dbReference type="GO" id="GO:0051082">
    <property type="term" value="F:unfolded protein binding"/>
    <property type="evidence" value="ECO:0007669"/>
    <property type="project" value="InterPro"/>
</dbReference>
<dbReference type="InterPro" id="IPR001623">
    <property type="entry name" value="DnaJ_domain"/>
</dbReference>
<dbReference type="InterPro" id="IPR008971">
    <property type="entry name" value="HSP40/DnaJ_pept-bd"/>
</dbReference>
<feature type="domain" description="J" evidence="8">
    <location>
        <begin position="10"/>
        <end position="75"/>
    </location>
</feature>
<keyword evidence="2" id="KW-0479">Metal-binding</keyword>
<dbReference type="EMBL" id="PGFF01000001">
    <property type="protein sequence ID" value="PJJ73627.1"/>
    <property type="molecule type" value="Genomic_DNA"/>
</dbReference>
<proteinExistence type="predicted"/>
<dbReference type="AlphaFoldDB" id="A0A2M9CNZ6"/>
<keyword evidence="7" id="KW-0143">Chaperone</keyword>
<dbReference type="SUPFAM" id="SSF49493">
    <property type="entry name" value="HSP40/DnaJ peptide-binding domain"/>
    <property type="match status" value="2"/>
</dbReference>